<organism evidence="14 15">
    <name type="scientific">Echinicola pacifica</name>
    <dbReference type="NCBI Taxonomy" id="346377"/>
    <lineage>
        <taxon>Bacteria</taxon>
        <taxon>Pseudomonadati</taxon>
        <taxon>Bacteroidota</taxon>
        <taxon>Cytophagia</taxon>
        <taxon>Cytophagales</taxon>
        <taxon>Cyclobacteriaceae</taxon>
        <taxon>Echinicola</taxon>
    </lineage>
</organism>
<dbReference type="PANTHER" id="PTHR42724:SF1">
    <property type="entry name" value="TETRAACYLDISACCHARIDE 4'-KINASE, MITOCHONDRIAL-RELATED"/>
    <property type="match status" value="1"/>
</dbReference>
<evidence type="ECO:0000256" key="6">
    <source>
        <dbReference type="ARBA" id="ARBA00022556"/>
    </source>
</evidence>
<evidence type="ECO:0000256" key="11">
    <source>
        <dbReference type="ARBA" id="ARBA00023098"/>
    </source>
</evidence>
<reference evidence="14" key="2">
    <citation type="submission" date="2020-09" db="EMBL/GenBank/DDBJ databases">
        <authorList>
            <person name="Sun Q."/>
            <person name="Kim S."/>
        </authorList>
    </citation>
    <scope>NUCLEOTIDE SEQUENCE</scope>
    <source>
        <strain evidence="14">KCTC 12368</strain>
    </source>
</reference>
<dbReference type="AlphaFoldDB" id="A0A918PZ69"/>
<accession>A0A918PZ69</accession>
<evidence type="ECO:0000256" key="5">
    <source>
        <dbReference type="ARBA" id="ARBA00022516"/>
    </source>
</evidence>
<proteinExistence type="inferred from homology"/>
<dbReference type="GO" id="GO:0005886">
    <property type="term" value="C:plasma membrane"/>
    <property type="evidence" value="ECO:0007669"/>
    <property type="project" value="TreeGrafter"/>
</dbReference>
<dbReference type="HAMAP" id="MF_00409">
    <property type="entry name" value="LpxK"/>
    <property type="match status" value="1"/>
</dbReference>
<dbReference type="EC" id="2.7.1.130" evidence="3 13"/>
<keyword evidence="7 13" id="KW-0808">Transferase</keyword>
<evidence type="ECO:0000313" key="15">
    <source>
        <dbReference type="Proteomes" id="UP000619457"/>
    </source>
</evidence>
<dbReference type="GO" id="GO:0009244">
    <property type="term" value="P:lipopolysaccharide core region biosynthetic process"/>
    <property type="evidence" value="ECO:0007669"/>
    <property type="project" value="TreeGrafter"/>
</dbReference>
<dbReference type="InterPro" id="IPR027417">
    <property type="entry name" value="P-loop_NTPase"/>
</dbReference>
<protein>
    <recommendedName>
        <fullName evidence="4 13">Tetraacyldisaccharide 4'-kinase</fullName>
        <ecNumber evidence="3 13">2.7.1.130</ecNumber>
    </recommendedName>
    <alternativeName>
        <fullName evidence="12 13">Lipid A 4'-kinase</fullName>
    </alternativeName>
</protein>
<evidence type="ECO:0000256" key="1">
    <source>
        <dbReference type="ARBA" id="ARBA00002274"/>
    </source>
</evidence>
<keyword evidence="15" id="KW-1185">Reference proteome</keyword>
<feature type="binding site" evidence="13">
    <location>
        <begin position="23"/>
        <end position="30"/>
    </location>
    <ligand>
        <name>ATP</name>
        <dbReference type="ChEBI" id="CHEBI:30616"/>
    </ligand>
</feature>
<name>A0A918PZ69_9BACT</name>
<sequence length="331" mass="37343">MFDSGVKKSSSFDVPCIAVGNLAMGGTGKTPMVEFLVEAYKDQYPLATLSRGYGRRTKGYILADKFTGPEDIGDEPYQIYSKYAGQITVAVGEKRALAIPQILNDAPETSLIFLDDAFQHRYVKADFYIMLTTFQRPFFEDYVVPAGTLREKREGAQRAQAVVVTKCPKSLSSQQQEHYKSEIIKYTKKDCPVYFSSLEYGAPYDIAGKDRYFSGNVILLTGIASNALVKEKVKANFNLLETLEYSDHHRYQMKDIEGLKRIYQNYKTQNPVVLTTEKDAVKLKDDNYAGFLKEIPIFALPVKVHLEGNGDQELLKQVSQAISNKGYHREV</sequence>
<dbReference type="SUPFAM" id="SSF52540">
    <property type="entry name" value="P-loop containing nucleoside triphosphate hydrolases"/>
    <property type="match status" value="1"/>
</dbReference>
<keyword evidence="11 13" id="KW-0443">Lipid metabolism</keyword>
<evidence type="ECO:0000256" key="8">
    <source>
        <dbReference type="ARBA" id="ARBA00022741"/>
    </source>
</evidence>
<dbReference type="InterPro" id="IPR003758">
    <property type="entry name" value="LpxK"/>
</dbReference>
<keyword evidence="6 13" id="KW-0441">Lipid A biosynthesis</keyword>
<evidence type="ECO:0000256" key="10">
    <source>
        <dbReference type="ARBA" id="ARBA00022840"/>
    </source>
</evidence>
<keyword evidence="5 13" id="KW-0444">Lipid biosynthesis</keyword>
<dbReference type="GO" id="GO:0005524">
    <property type="term" value="F:ATP binding"/>
    <property type="evidence" value="ECO:0007669"/>
    <property type="project" value="UniProtKB-UniRule"/>
</dbReference>
<keyword evidence="10 13" id="KW-0067">ATP-binding</keyword>
<evidence type="ECO:0000256" key="2">
    <source>
        <dbReference type="ARBA" id="ARBA00004870"/>
    </source>
</evidence>
<evidence type="ECO:0000256" key="9">
    <source>
        <dbReference type="ARBA" id="ARBA00022777"/>
    </source>
</evidence>
<evidence type="ECO:0000256" key="13">
    <source>
        <dbReference type="HAMAP-Rule" id="MF_00409"/>
    </source>
</evidence>
<evidence type="ECO:0000256" key="12">
    <source>
        <dbReference type="ARBA" id="ARBA00029757"/>
    </source>
</evidence>
<evidence type="ECO:0000256" key="7">
    <source>
        <dbReference type="ARBA" id="ARBA00022679"/>
    </source>
</evidence>
<dbReference type="Pfam" id="PF02606">
    <property type="entry name" value="LpxK"/>
    <property type="match status" value="1"/>
</dbReference>
<dbReference type="PANTHER" id="PTHR42724">
    <property type="entry name" value="TETRAACYLDISACCHARIDE 4'-KINASE"/>
    <property type="match status" value="1"/>
</dbReference>
<comment type="function">
    <text evidence="1 13">Transfers the gamma-phosphate of ATP to the 4'-position of a tetraacyldisaccharide 1-phosphate intermediate (termed DS-1-P) to form tetraacyldisaccharide 1,4'-bis-phosphate (lipid IVA).</text>
</comment>
<dbReference type="NCBIfam" id="TIGR00682">
    <property type="entry name" value="lpxK"/>
    <property type="match status" value="1"/>
</dbReference>
<comment type="pathway">
    <text evidence="2 13">Glycolipid biosynthesis; lipid IV(A) biosynthesis; lipid IV(A) from (3R)-3-hydroxytetradecanoyl-[acyl-carrier-protein] and UDP-N-acetyl-alpha-D-glucosamine: step 6/6.</text>
</comment>
<gene>
    <name evidence="13 14" type="primary">lpxK</name>
    <name evidence="14" type="ORF">GCM10007049_19600</name>
</gene>
<evidence type="ECO:0000313" key="14">
    <source>
        <dbReference type="EMBL" id="GGZ26937.1"/>
    </source>
</evidence>
<dbReference type="Proteomes" id="UP000619457">
    <property type="component" value="Unassembled WGS sequence"/>
</dbReference>
<dbReference type="EMBL" id="BMWX01000003">
    <property type="protein sequence ID" value="GGZ26937.1"/>
    <property type="molecule type" value="Genomic_DNA"/>
</dbReference>
<evidence type="ECO:0000256" key="4">
    <source>
        <dbReference type="ARBA" id="ARBA00016436"/>
    </source>
</evidence>
<evidence type="ECO:0000256" key="3">
    <source>
        <dbReference type="ARBA" id="ARBA00012071"/>
    </source>
</evidence>
<keyword evidence="8 13" id="KW-0547">Nucleotide-binding</keyword>
<comment type="similarity">
    <text evidence="13">Belongs to the LpxK family.</text>
</comment>
<dbReference type="GO" id="GO:0009029">
    <property type="term" value="F:lipid-A 4'-kinase activity"/>
    <property type="evidence" value="ECO:0007669"/>
    <property type="project" value="UniProtKB-UniRule"/>
</dbReference>
<comment type="catalytic activity">
    <reaction evidence="13">
        <text>a lipid A disaccharide + ATP = a lipid IVA + ADP + H(+)</text>
        <dbReference type="Rhea" id="RHEA:67840"/>
        <dbReference type="ChEBI" id="CHEBI:15378"/>
        <dbReference type="ChEBI" id="CHEBI:30616"/>
        <dbReference type="ChEBI" id="CHEBI:176343"/>
        <dbReference type="ChEBI" id="CHEBI:176425"/>
        <dbReference type="ChEBI" id="CHEBI:456216"/>
        <dbReference type="EC" id="2.7.1.130"/>
    </reaction>
</comment>
<reference evidence="14" key="1">
    <citation type="journal article" date="2014" name="Int. J. Syst. Evol. Microbiol.">
        <title>Complete genome sequence of Corynebacterium casei LMG S-19264T (=DSM 44701T), isolated from a smear-ripened cheese.</title>
        <authorList>
            <consortium name="US DOE Joint Genome Institute (JGI-PGF)"/>
            <person name="Walter F."/>
            <person name="Albersmeier A."/>
            <person name="Kalinowski J."/>
            <person name="Ruckert C."/>
        </authorList>
    </citation>
    <scope>NUCLEOTIDE SEQUENCE</scope>
    <source>
        <strain evidence="14">KCTC 12368</strain>
    </source>
</reference>
<keyword evidence="9 13" id="KW-0418">Kinase</keyword>
<comment type="caution">
    <text evidence="14">The sequence shown here is derived from an EMBL/GenBank/DDBJ whole genome shotgun (WGS) entry which is preliminary data.</text>
</comment>
<dbReference type="GO" id="GO:0009245">
    <property type="term" value="P:lipid A biosynthetic process"/>
    <property type="evidence" value="ECO:0007669"/>
    <property type="project" value="UniProtKB-UniRule"/>
</dbReference>